<proteinExistence type="predicted"/>
<gene>
    <name evidence="2" type="ORF">SAMN02910406_03741</name>
    <name evidence="1" type="ORF">SAMN05216469_10185</name>
</gene>
<dbReference type="EMBL" id="FOKQ01000070">
    <property type="protein sequence ID" value="SFD35978.1"/>
    <property type="molecule type" value="Genomic_DNA"/>
</dbReference>
<evidence type="ECO:0000313" key="4">
    <source>
        <dbReference type="Proteomes" id="UP000186015"/>
    </source>
</evidence>
<organism evidence="1 4">
    <name type="scientific">Ruminococcus albus</name>
    <dbReference type="NCBI Taxonomy" id="1264"/>
    <lineage>
        <taxon>Bacteria</taxon>
        <taxon>Bacillati</taxon>
        <taxon>Bacillota</taxon>
        <taxon>Clostridia</taxon>
        <taxon>Eubacteriales</taxon>
        <taxon>Oscillospiraceae</taxon>
        <taxon>Ruminococcus</taxon>
    </lineage>
</organism>
<evidence type="ECO:0000313" key="3">
    <source>
        <dbReference type="Proteomes" id="UP000182192"/>
    </source>
</evidence>
<evidence type="ECO:0000313" key="1">
    <source>
        <dbReference type="EMBL" id="SEK20493.1"/>
    </source>
</evidence>
<sequence>MRLKEVRRIIESDEIMDLLVYAQCLLRSNDEYFTLRGRTLIDTELNMIMHEVIDLVAENGGHPIDKKIKR</sequence>
<dbReference type="Proteomes" id="UP000182192">
    <property type="component" value="Unassembled WGS sequence"/>
</dbReference>
<protein>
    <submittedName>
        <fullName evidence="1">Uncharacterized protein</fullName>
    </submittedName>
</protein>
<dbReference type="AlphaFoldDB" id="A0A1H7F2Z5"/>
<name>A0A1H7F2Z5_RUMAL</name>
<reference evidence="3 4" key="1">
    <citation type="submission" date="2016-10" db="EMBL/GenBank/DDBJ databases">
        <authorList>
            <person name="de Groot N.N."/>
        </authorList>
    </citation>
    <scope>NUCLEOTIDE SEQUENCE [LARGE SCALE GENOMIC DNA]</scope>
    <source>
        <strain evidence="2 3">AR67</strain>
        <strain evidence="1 4">KH2T6</strain>
    </source>
</reference>
<accession>A0A1H7F2Z5</accession>
<dbReference type="Proteomes" id="UP000186015">
    <property type="component" value="Unassembled WGS sequence"/>
</dbReference>
<dbReference type="EMBL" id="FOAT01000001">
    <property type="protein sequence ID" value="SEK20493.1"/>
    <property type="molecule type" value="Genomic_DNA"/>
</dbReference>
<evidence type="ECO:0000313" key="2">
    <source>
        <dbReference type="EMBL" id="SFD35978.1"/>
    </source>
</evidence>